<dbReference type="Proteomes" id="UP000289152">
    <property type="component" value="Unassembled WGS sequence"/>
</dbReference>
<proteinExistence type="predicted"/>
<reference evidence="2 3" key="1">
    <citation type="submission" date="2016-06" db="EMBL/GenBank/DDBJ databases">
        <title>Evolution of pathogenesis and genome organization in the Tremellales.</title>
        <authorList>
            <person name="Cuomo C."/>
            <person name="Litvintseva A."/>
            <person name="Heitman J."/>
            <person name="Chen Y."/>
            <person name="Sun S."/>
            <person name="Springer D."/>
            <person name="Dromer F."/>
            <person name="Young S."/>
            <person name="Zeng Q."/>
            <person name="Chapman S."/>
            <person name="Gujja S."/>
            <person name="Saif S."/>
            <person name="Birren B."/>
        </authorList>
    </citation>
    <scope>NUCLEOTIDE SEQUENCE [LARGE SCALE GENOMIC DNA]</scope>
    <source>
        <strain evidence="2 3">ATCC 28783</strain>
    </source>
</reference>
<organism evidence="2 3">
    <name type="scientific">Tremella mesenterica</name>
    <name type="common">Jelly fungus</name>
    <dbReference type="NCBI Taxonomy" id="5217"/>
    <lineage>
        <taxon>Eukaryota</taxon>
        <taxon>Fungi</taxon>
        <taxon>Dikarya</taxon>
        <taxon>Basidiomycota</taxon>
        <taxon>Agaricomycotina</taxon>
        <taxon>Tremellomycetes</taxon>
        <taxon>Tremellales</taxon>
        <taxon>Tremellaceae</taxon>
        <taxon>Tremella</taxon>
    </lineage>
</organism>
<dbReference type="OrthoDB" id="2564812at2759"/>
<evidence type="ECO:0000313" key="2">
    <source>
        <dbReference type="EMBL" id="RXK37078.1"/>
    </source>
</evidence>
<evidence type="ECO:0000313" key="3">
    <source>
        <dbReference type="Proteomes" id="UP000289152"/>
    </source>
</evidence>
<protein>
    <recommendedName>
        <fullName evidence="1">DUF7729 domain-containing protein</fullName>
    </recommendedName>
</protein>
<name>A0A4Q1BHJ3_TREME</name>
<feature type="domain" description="DUF7729" evidence="1">
    <location>
        <begin position="47"/>
        <end position="256"/>
    </location>
</feature>
<comment type="caution">
    <text evidence="2">The sequence shown here is derived from an EMBL/GenBank/DDBJ whole genome shotgun (WGS) entry which is preliminary data.</text>
</comment>
<dbReference type="InterPro" id="IPR056146">
    <property type="entry name" value="DUF7729"/>
</dbReference>
<keyword evidence="3" id="KW-1185">Reference proteome</keyword>
<sequence>MARVNVDTLSTVTGRMDPTRHKIRADTNETSIPLAPAFIPSYPPSPTPTPLDLSISYALSDSCLMYLGTLLSSAEFLTCLPFSLLLTSSSSYSSMLSDAMSTGNYTYLNALVGYTHSPQPSGEQCDAYMAGVASALTGKGNCLSDIRMGKAVALEILVGIGNYALLRKAGGLLDSSGRFCYLDAVADGRPDDLYLWNLPAGIALPSTSRPTCSACSAQLLNLYTSSLSSTPTLNSTIVNSAVQSVNSACGSTFVSYSATSAASPSRRMWNLWPGAVLCGIWSIWTLL</sequence>
<dbReference type="PANTHER" id="PTHR39460">
    <property type="entry name" value="EXPRESSED PROTEIN"/>
    <property type="match status" value="1"/>
</dbReference>
<evidence type="ECO:0000259" key="1">
    <source>
        <dbReference type="Pfam" id="PF24855"/>
    </source>
</evidence>
<dbReference type="InParanoid" id="A0A4Q1BHJ3"/>
<dbReference type="Pfam" id="PF24855">
    <property type="entry name" value="DUF7729"/>
    <property type="match status" value="1"/>
</dbReference>
<dbReference type="AlphaFoldDB" id="A0A4Q1BHJ3"/>
<accession>A0A4Q1BHJ3</accession>
<dbReference type="PANTHER" id="PTHR39460:SF1">
    <property type="entry name" value="C6 TRANSCRIPTION FACTOR"/>
    <property type="match status" value="1"/>
</dbReference>
<gene>
    <name evidence="2" type="ORF">M231_05666</name>
</gene>
<dbReference type="EMBL" id="SDIL01000078">
    <property type="protein sequence ID" value="RXK37078.1"/>
    <property type="molecule type" value="Genomic_DNA"/>
</dbReference>
<dbReference type="VEuPathDB" id="FungiDB:TREMEDRAFT_28982"/>